<dbReference type="EC" id="5.6.2.3" evidence="12 13"/>
<dbReference type="PANTHER" id="PTHR30153">
    <property type="entry name" value="REPLICATIVE DNA HELICASE DNAB"/>
    <property type="match status" value="1"/>
</dbReference>
<keyword evidence="8 13" id="KW-0238">DNA-binding</keyword>
<evidence type="ECO:0000256" key="10">
    <source>
        <dbReference type="ARBA" id="ARBA00044932"/>
    </source>
</evidence>
<dbReference type="STRING" id="1121457.SAMN02745161_2801"/>
<dbReference type="InterPro" id="IPR007694">
    <property type="entry name" value="DNA_helicase_DnaB-like_C"/>
</dbReference>
<keyword evidence="4 13" id="KW-0547">Nucleotide-binding</keyword>
<evidence type="ECO:0000259" key="15">
    <source>
        <dbReference type="PROSITE" id="PS51199"/>
    </source>
</evidence>
<reference evidence="17" key="1">
    <citation type="submission" date="2016-11" db="EMBL/GenBank/DDBJ databases">
        <authorList>
            <person name="Varghese N."/>
            <person name="Submissions S."/>
        </authorList>
    </citation>
    <scope>NUCLEOTIDE SEQUENCE [LARGE SCALE GENOMIC DNA]</scope>
    <source>
        <strain evidence="17">DSM 17456</strain>
    </source>
</reference>
<evidence type="ECO:0000313" key="17">
    <source>
        <dbReference type="Proteomes" id="UP000184694"/>
    </source>
</evidence>
<dbReference type="NCBIfam" id="TIGR00665">
    <property type="entry name" value="DnaB"/>
    <property type="match status" value="1"/>
</dbReference>
<proteinExistence type="inferred from homology"/>
<dbReference type="GO" id="GO:1990077">
    <property type="term" value="C:primosome complex"/>
    <property type="evidence" value="ECO:0007669"/>
    <property type="project" value="UniProtKB-UniRule"/>
</dbReference>
<accession>A0A1N6IJ97</accession>
<dbReference type="AlphaFoldDB" id="A0A1N6IJ97"/>
<evidence type="ECO:0000313" key="16">
    <source>
        <dbReference type="EMBL" id="SIO32043.1"/>
    </source>
</evidence>
<dbReference type="CDD" id="cd00984">
    <property type="entry name" value="DnaB_C"/>
    <property type="match status" value="1"/>
</dbReference>
<comment type="catalytic activity">
    <reaction evidence="11 13">
        <text>ATP + H2O = ADP + phosphate + H(+)</text>
        <dbReference type="Rhea" id="RHEA:13065"/>
        <dbReference type="ChEBI" id="CHEBI:15377"/>
        <dbReference type="ChEBI" id="CHEBI:15378"/>
        <dbReference type="ChEBI" id="CHEBI:30616"/>
        <dbReference type="ChEBI" id="CHEBI:43474"/>
        <dbReference type="ChEBI" id="CHEBI:456216"/>
        <dbReference type="EC" id="5.6.2.3"/>
    </reaction>
</comment>
<dbReference type="Proteomes" id="UP000184694">
    <property type="component" value="Unassembled WGS sequence"/>
</dbReference>
<dbReference type="GO" id="GO:0016887">
    <property type="term" value="F:ATP hydrolysis activity"/>
    <property type="evidence" value="ECO:0007669"/>
    <property type="project" value="RHEA"/>
</dbReference>
<dbReference type="SUPFAM" id="SSF48024">
    <property type="entry name" value="N-terminal domain of DnaB helicase"/>
    <property type="match status" value="1"/>
</dbReference>
<keyword evidence="7 13" id="KW-0067">ATP-binding</keyword>
<comment type="function">
    <text evidence="10 13">The main replicative DNA helicase, it participates in initiation and elongation during chromosome replication. Travels ahead of the DNA replisome, separating dsDNA into templates for DNA synthesis. A processive ATP-dependent 5'-3' DNA helicase it has DNA-dependent ATPase activity.</text>
</comment>
<evidence type="ECO:0000256" key="4">
    <source>
        <dbReference type="ARBA" id="ARBA00022741"/>
    </source>
</evidence>
<dbReference type="FunFam" id="1.10.860.10:FF:000001">
    <property type="entry name" value="Replicative DNA helicase"/>
    <property type="match status" value="1"/>
</dbReference>
<dbReference type="Gene3D" id="3.40.50.300">
    <property type="entry name" value="P-loop containing nucleotide triphosphate hydrolases"/>
    <property type="match status" value="1"/>
</dbReference>
<dbReference type="InterPro" id="IPR016136">
    <property type="entry name" value="DNA_helicase_N/primase_C"/>
</dbReference>
<dbReference type="InterPro" id="IPR007692">
    <property type="entry name" value="DNA_helicase_DnaB"/>
</dbReference>
<feature type="domain" description="SF4 helicase" evidence="15">
    <location>
        <begin position="215"/>
        <end position="483"/>
    </location>
</feature>
<dbReference type="Gene3D" id="1.10.860.10">
    <property type="entry name" value="DNAb Helicase, Chain A"/>
    <property type="match status" value="1"/>
</dbReference>
<keyword evidence="5 13" id="KW-0378">Hydrolase</keyword>
<dbReference type="GO" id="GO:0042802">
    <property type="term" value="F:identical protein binding"/>
    <property type="evidence" value="ECO:0007669"/>
    <property type="project" value="UniProtKB-ARBA"/>
</dbReference>
<feature type="region of interest" description="Disordered" evidence="14">
    <location>
        <begin position="1"/>
        <end position="25"/>
    </location>
</feature>
<name>A0A1N6IJ97_9BACT</name>
<keyword evidence="3 13" id="KW-0235">DNA replication</keyword>
<dbReference type="RefSeq" id="WP_139296852.1">
    <property type="nucleotide sequence ID" value="NZ_FSRG01000006.1"/>
</dbReference>
<dbReference type="GO" id="GO:0003677">
    <property type="term" value="F:DNA binding"/>
    <property type="evidence" value="ECO:0007669"/>
    <property type="project" value="UniProtKB-UniRule"/>
</dbReference>
<keyword evidence="17" id="KW-1185">Reference proteome</keyword>
<evidence type="ECO:0000256" key="11">
    <source>
        <dbReference type="ARBA" id="ARBA00048954"/>
    </source>
</evidence>
<dbReference type="InterPro" id="IPR036185">
    <property type="entry name" value="DNA_heli_DnaB-like_N_sf"/>
</dbReference>
<evidence type="ECO:0000256" key="2">
    <source>
        <dbReference type="ARBA" id="ARBA00022515"/>
    </source>
</evidence>
<evidence type="ECO:0000256" key="14">
    <source>
        <dbReference type="SAM" id="MobiDB-lite"/>
    </source>
</evidence>
<feature type="compositionally biased region" description="Low complexity" evidence="14">
    <location>
        <begin position="1"/>
        <end position="15"/>
    </location>
</feature>
<dbReference type="InterPro" id="IPR027417">
    <property type="entry name" value="P-loop_NTPase"/>
</dbReference>
<evidence type="ECO:0000256" key="3">
    <source>
        <dbReference type="ARBA" id="ARBA00022705"/>
    </source>
</evidence>
<keyword evidence="2 13" id="KW-0639">Primosome</keyword>
<comment type="similarity">
    <text evidence="1 13">Belongs to the helicase family. DnaB subfamily.</text>
</comment>
<evidence type="ECO:0000256" key="12">
    <source>
        <dbReference type="NCBIfam" id="TIGR00665"/>
    </source>
</evidence>
<dbReference type="EMBL" id="FSRG01000006">
    <property type="protein sequence ID" value="SIO32043.1"/>
    <property type="molecule type" value="Genomic_DNA"/>
</dbReference>
<evidence type="ECO:0000256" key="7">
    <source>
        <dbReference type="ARBA" id="ARBA00022840"/>
    </source>
</evidence>
<dbReference type="InterPro" id="IPR007693">
    <property type="entry name" value="DNA_helicase_DnaB-like_N"/>
</dbReference>
<evidence type="ECO:0000256" key="8">
    <source>
        <dbReference type="ARBA" id="ARBA00023125"/>
    </source>
</evidence>
<dbReference type="FunFam" id="3.40.50.300:FF:000076">
    <property type="entry name" value="Replicative DNA helicase"/>
    <property type="match status" value="1"/>
</dbReference>
<dbReference type="GO" id="GO:0006269">
    <property type="term" value="P:DNA replication, synthesis of primer"/>
    <property type="evidence" value="ECO:0007669"/>
    <property type="project" value="UniProtKB-UniRule"/>
</dbReference>
<dbReference type="NCBIfam" id="NF004384">
    <property type="entry name" value="PRK05748.1"/>
    <property type="match status" value="1"/>
</dbReference>
<dbReference type="GO" id="GO:0005524">
    <property type="term" value="F:ATP binding"/>
    <property type="evidence" value="ECO:0007669"/>
    <property type="project" value="UniProtKB-UniRule"/>
</dbReference>
<dbReference type="PROSITE" id="PS51199">
    <property type="entry name" value="SF4_HELICASE"/>
    <property type="match status" value="1"/>
</dbReference>
<dbReference type="PANTHER" id="PTHR30153:SF2">
    <property type="entry name" value="REPLICATIVE DNA HELICASE"/>
    <property type="match status" value="1"/>
</dbReference>
<dbReference type="OrthoDB" id="9773982at2"/>
<dbReference type="GO" id="GO:0005829">
    <property type="term" value="C:cytosol"/>
    <property type="evidence" value="ECO:0007669"/>
    <property type="project" value="TreeGrafter"/>
</dbReference>
<dbReference type="GO" id="GO:0043139">
    <property type="term" value="F:5'-3' DNA helicase activity"/>
    <property type="evidence" value="ECO:0007669"/>
    <property type="project" value="UniProtKB-EC"/>
</dbReference>
<evidence type="ECO:0000256" key="1">
    <source>
        <dbReference type="ARBA" id="ARBA00008428"/>
    </source>
</evidence>
<keyword evidence="9" id="KW-0413">Isomerase</keyword>
<evidence type="ECO:0000256" key="5">
    <source>
        <dbReference type="ARBA" id="ARBA00022801"/>
    </source>
</evidence>
<evidence type="ECO:0000256" key="6">
    <source>
        <dbReference type="ARBA" id="ARBA00022806"/>
    </source>
</evidence>
<evidence type="ECO:0000256" key="9">
    <source>
        <dbReference type="ARBA" id="ARBA00023235"/>
    </source>
</evidence>
<sequence>MTQNPPWNPQKNPQNSFNTDTFAHQGEGSVSDAFENVSDELLRNVPPHSIEAEQAVLGGIFLRADALNTLVDIVTEDDFYAPAHKILFGAMMELHRQSIAVDPVTIGQYLRDKSLLEQVGGAVYIGELVNSIISAANAEHYAKIVRDKSLQRNLITSCSDIIGKCYDQGTEVDKLLDESEQAIFAISERTSGQTFIDSKTLINRVFDQLSVRIDSKDLVTGVTTGFYNLDKMTAGLQPTDLIIIAARPSMGKTAFTLNLAVNAALEGNTPVVFYSLEMGMEQLMVRMLATVAGVDMNKLRTGRGIDNDDWGRLHYAADVLGKAPIYIDDTPSLSTLDLRARTRRLKAEKNIGMVVVDYLQLMRSSRKTDSRELEISDISRNLKALAKELNIPVVALSQLNRKVEERADKRPMLSDLRESGAIEQDADVIMFIYRDAVYNKKEDRAEIHSAEIIIGKQRNGSVGTAQLQYNGQFTRFENPTDLYPSEEIPEDVGM</sequence>
<protein>
    <recommendedName>
        <fullName evidence="12 13">Replicative DNA helicase</fullName>
        <ecNumber evidence="12 13">5.6.2.3</ecNumber>
    </recommendedName>
</protein>
<dbReference type="Pfam" id="PF00772">
    <property type="entry name" value="DnaB"/>
    <property type="match status" value="1"/>
</dbReference>
<evidence type="ECO:0000256" key="13">
    <source>
        <dbReference type="RuleBase" id="RU362085"/>
    </source>
</evidence>
<organism evidence="16 17">
    <name type="scientific">Halodesulfovibrio marinisediminis DSM 17456</name>
    <dbReference type="NCBI Taxonomy" id="1121457"/>
    <lineage>
        <taxon>Bacteria</taxon>
        <taxon>Pseudomonadati</taxon>
        <taxon>Thermodesulfobacteriota</taxon>
        <taxon>Desulfovibrionia</taxon>
        <taxon>Desulfovibrionales</taxon>
        <taxon>Desulfovibrionaceae</taxon>
        <taxon>Halodesulfovibrio</taxon>
    </lineage>
</organism>
<keyword evidence="6 13" id="KW-0347">Helicase</keyword>
<gene>
    <name evidence="16" type="ORF">SAMN02745161_2801</name>
</gene>
<dbReference type="SUPFAM" id="SSF52540">
    <property type="entry name" value="P-loop containing nucleoside triphosphate hydrolases"/>
    <property type="match status" value="1"/>
</dbReference>
<dbReference type="Pfam" id="PF03796">
    <property type="entry name" value="DnaB_C"/>
    <property type="match status" value="1"/>
</dbReference>